<protein>
    <submittedName>
        <fullName evidence="2">Uncharacterized protein</fullName>
    </submittedName>
</protein>
<reference evidence="2" key="1">
    <citation type="submission" date="2021-04" db="EMBL/GenBank/DDBJ databases">
        <title>Pseudonocardia sp. nov., isolated from sandy soil of mangrove forest.</title>
        <authorList>
            <person name="Zan Z."/>
            <person name="Huang R."/>
            <person name="Liu W."/>
        </authorList>
    </citation>
    <scope>NUCLEOTIDE SEQUENCE</scope>
    <source>
        <strain evidence="2">S2-4</strain>
    </source>
</reference>
<organism evidence="2 3">
    <name type="scientific">Pseudonocardia humida</name>
    <dbReference type="NCBI Taxonomy" id="2800819"/>
    <lineage>
        <taxon>Bacteria</taxon>
        <taxon>Bacillati</taxon>
        <taxon>Actinomycetota</taxon>
        <taxon>Actinomycetes</taxon>
        <taxon>Pseudonocardiales</taxon>
        <taxon>Pseudonocardiaceae</taxon>
        <taxon>Pseudonocardia</taxon>
    </lineage>
</organism>
<evidence type="ECO:0000313" key="2">
    <source>
        <dbReference type="EMBL" id="MCO1656149.1"/>
    </source>
</evidence>
<accession>A0ABT1A014</accession>
<feature type="compositionally biased region" description="Low complexity" evidence="1">
    <location>
        <begin position="74"/>
        <end position="86"/>
    </location>
</feature>
<proteinExistence type="predicted"/>
<feature type="compositionally biased region" description="Low complexity" evidence="1">
    <location>
        <begin position="45"/>
        <end position="61"/>
    </location>
</feature>
<feature type="compositionally biased region" description="Basic and acidic residues" evidence="1">
    <location>
        <begin position="93"/>
        <end position="102"/>
    </location>
</feature>
<keyword evidence="3" id="KW-1185">Reference proteome</keyword>
<evidence type="ECO:0000313" key="3">
    <source>
        <dbReference type="Proteomes" id="UP001165283"/>
    </source>
</evidence>
<gene>
    <name evidence="2" type="ORF">KDL28_13905</name>
</gene>
<dbReference type="Proteomes" id="UP001165283">
    <property type="component" value="Unassembled WGS sequence"/>
</dbReference>
<feature type="region of interest" description="Disordered" evidence="1">
    <location>
        <begin position="1"/>
        <end position="102"/>
    </location>
</feature>
<name>A0ABT1A014_9PSEU</name>
<evidence type="ECO:0000256" key="1">
    <source>
        <dbReference type="SAM" id="MobiDB-lite"/>
    </source>
</evidence>
<feature type="compositionally biased region" description="Basic and acidic residues" evidence="1">
    <location>
        <begin position="1"/>
        <end position="13"/>
    </location>
</feature>
<sequence>MSEPERPTDDTTTDRTGPLSRGSAGPDAAGRTSARDDDGVHPTEGAADAAGPAVDAGDRPAVPTTVATAPSIRGASSSAQAADTGAAQGGTAGERDDLRRPG</sequence>
<comment type="caution">
    <text evidence="2">The sequence shown here is derived from an EMBL/GenBank/DDBJ whole genome shotgun (WGS) entry which is preliminary data.</text>
</comment>
<dbReference type="RefSeq" id="WP_252438601.1">
    <property type="nucleotide sequence ID" value="NZ_JAGSOV010000032.1"/>
</dbReference>
<dbReference type="EMBL" id="JAGSOV010000032">
    <property type="protein sequence ID" value="MCO1656149.1"/>
    <property type="molecule type" value="Genomic_DNA"/>
</dbReference>